<dbReference type="Proteomes" id="UP000525652">
    <property type="component" value="Unassembled WGS sequence"/>
</dbReference>
<feature type="transmembrane region" description="Helical" evidence="1">
    <location>
        <begin position="235"/>
        <end position="256"/>
    </location>
</feature>
<evidence type="ECO:0000313" key="3">
    <source>
        <dbReference type="Proteomes" id="UP000525652"/>
    </source>
</evidence>
<protein>
    <submittedName>
        <fullName evidence="2">Divalent metal cation transporter</fullName>
    </submittedName>
</protein>
<feature type="transmembrane region" description="Helical" evidence="1">
    <location>
        <begin position="356"/>
        <end position="378"/>
    </location>
</feature>
<feature type="transmembrane region" description="Helical" evidence="1">
    <location>
        <begin position="399"/>
        <end position="418"/>
    </location>
</feature>
<evidence type="ECO:0000256" key="1">
    <source>
        <dbReference type="SAM" id="Phobius"/>
    </source>
</evidence>
<gene>
    <name evidence="2" type="ORF">H5P30_06815</name>
</gene>
<keyword evidence="1" id="KW-0472">Membrane</keyword>
<accession>A0A7X1AX59</accession>
<keyword evidence="1" id="KW-1133">Transmembrane helix</keyword>
<dbReference type="EMBL" id="JACHVA010000053">
    <property type="protein sequence ID" value="MBC2601487.1"/>
    <property type="molecule type" value="Genomic_DNA"/>
</dbReference>
<organism evidence="2 3">
    <name type="scientific">Puniceicoccus vermicola</name>
    <dbReference type="NCBI Taxonomy" id="388746"/>
    <lineage>
        <taxon>Bacteria</taxon>
        <taxon>Pseudomonadati</taxon>
        <taxon>Verrucomicrobiota</taxon>
        <taxon>Opitutia</taxon>
        <taxon>Puniceicoccales</taxon>
        <taxon>Puniceicoccaceae</taxon>
        <taxon>Puniceicoccus</taxon>
    </lineage>
</organism>
<dbReference type="RefSeq" id="WP_185692199.1">
    <property type="nucleotide sequence ID" value="NZ_JACHVA010000053.1"/>
</dbReference>
<comment type="caution">
    <text evidence="2">The sequence shown here is derived from an EMBL/GenBank/DDBJ whole genome shotgun (WGS) entry which is preliminary data.</text>
</comment>
<feature type="transmembrane region" description="Helical" evidence="1">
    <location>
        <begin position="84"/>
        <end position="103"/>
    </location>
</feature>
<name>A0A7X1AX59_9BACT</name>
<evidence type="ECO:0000313" key="2">
    <source>
        <dbReference type="EMBL" id="MBC2601487.1"/>
    </source>
</evidence>
<sequence>MEQTTPSSGNLLKAIGPGLLVACAAIGGSHLVWSTRAGAEYGWQLLGLLFLANLFKYPFFLYGQKYTAATGESLLAGYERKSIFCVYAFLGINVLTGVINIAGVSMLSAALLAGFGVTFLTIPHLTIVIMIVGALLILLGHYRVLDSIARLVIVTLTISTLVALILALREGGVAPPDFEAPSPWTWASFGFLIMFMGWMPAPIDLSAWSSLWMFSREKQTGHFASVRETQIDFHLGYGMAVGMAVIFLALGALVMFGSGETFSSSGIVFSQQLVELYSKNIGDWSYYLILSAAFITMLSTSITCVDGYPRALAACTSLIVPSLFPKFRLLHGIWIVVSVAAASVIILQFVSNLLQLLGFAAIISFVTSPVLAGINFWVMSGENVPEEHRPGPVLKALSWLGIAFFVVMTVGFVYSKFIA</sequence>
<feature type="transmembrane region" description="Helical" evidence="1">
    <location>
        <begin position="189"/>
        <end position="214"/>
    </location>
</feature>
<feature type="transmembrane region" description="Helical" evidence="1">
    <location>
        <begin position="151"/>
        <end position="169"/>
    </location>
</feature>
<dbReference type="AlphaFoldDB" id="A0A7X1AX59"/>
<proteinExistence type="predicted"/>
<feature type="transmembrane region" description="Helical" evidence="1">
    <location>
        <begin position="109"/>
        <end position="139"/>
    </location>
</feature>
<keyword evidence="3" id="KW-1185">Reference proteome</keyword>
<feature type="transmembrane region" description="Helical" evidence="1">
    <location>
        <begin position="45"/>
        <end position="63"/>
    </location>
</feature>
<feature type="transmembrane region" description="Helical" evidence="1">
    <location>
        <begin position="12"/>
        <end position="33"/>
    </location>
</feature>
<reference evidence="2 3" key="1">
    <citation type="submission" date="2020-07" db="EMBL/GenBank/DDBJ databases">
        <authorList>
            <person name="Feng X."/>
        </authorList>
    </citation>
    <scope>NUCLEOTIDE SEQUENCE [LARGE SCALE GENOMIC DNA]</scope>
    <source>
        <strain evidence="2 3">JCM14086</strain>
    </source>
</reference>
<feature type="transmembrane region" description="Helical" evidence="1">
    <location>
        <begin position="329"/>
        <end position="350"/>
    </location>
</feature>
<keyword evidence="1" id="KW-0812">Transmembrane</keyword>
<feature type="transmembrane region" description="Helical" evidence="1">
    <location>
        <begin position="284"/>
        <end position="308"/>
    </location>
</feature>